<dbReference type="InterPro" id="IPR013149">
    <property type="entry name" value="ADH-like_C"/>
</dbReference>
<evidence type="ECO:0000313" key="4">
    <source>
        <dbReference type="Proteomes" id="UP001193035"/>
    </source>
</evidence>
<gene>
    <name evidence="3" type="ORF">FGK63_18280</name>
</gene>
<dbReference type="Proteomes" id="UP001193035">
    <property type="component" value="Unassembled WGS sequence"/>
</dbReference>
<dbReference type="InterPro" id="IPR036291">
    <property type="entry name" value="NAD(P)-bd_dom_sf"/>
</dbReference>
<reference evidence="3 4" key="1">
    <citation type="submission" date="2019-05" db="EMBL/GenBank/DDBJ databases">
        <title>Ruegeria sp. nov., isolated from tidal flat.</title>
        <authorList>
            <person name="Kim W."/>
        </authorList>
    </citation>
    <scope>NUCLEOTIDE SEQUENCE [LARGE SCALE GENOMIC DNA]</scope>
    <source>
        <strain evidence="3 4">CAU 1488</strain>
    </source>
</reference>
<dbReference type="PANTHER" id="PTHR44154:SF1">
    <property type="entry name" value="QUINONE OXIDOREDUCTASE"/>
    <property type="match status" value="1"/>
</dbReference>
<keyword evidence="4" id="KW-1185">Reference proteome</keyword>
<comment type="caution">
    <text evidence="3">The sequence shown here is derived from an EMBL/GenBank/DDBJ whole genome shotgun (WGS) entry which is preliminary data.</text>
</comment>
<proteinExistence type="predicted"/>
<dbReference type="Pfam" id="PF00107">
    <property type="entry name" value="ADH_zinc_N"/>
    <property type="match status" value="1"/>
</dbReference>
<dbReference type="SUPFAM" id="SSF50129">
    <property type="entry name" value="GroES-like"/>
    <property type="match status" value="1"/>
</dbReference>
<dbReference type="InterPro" id="IPR011032">
    <property type="entry name" value="GroES-like_sf"/>
</dbReference>
<dbReference type="CDD" id="cd08253">
    <property type="entry name" value="zeta_crystallin"/>
    <property type="match status" value="1"/>
</dbReference>
<dbReference type="Pfam" id="PF08240">
    <property type="entry name" value="ADH_N"/>
    <property type="match status" value="1"/>
</dbReference>
<evidence type="ECO:0000256" key="1">
    <source>
        <dbReference type="ARBA" id="ARBA00022857"/>
    </source>
</evidence>
<feature type="domain" description="Enoyl reductase (ER)" evidence="2">
    <location>
        <begin position="10"/>
        <end position="322"/>
    </location>
</feature>
<evidence type="ECO:0000259" key="2">
    <source>
        <dbReference type="SMART" id="SM00829"/>
    </source>
</evidence>
<dbReference type="SUPFAM" id="SSF51735">
    <property type="entry name" value="NAD(P)-binding Rossmann-fold domains"/>
    <property type="match status" value="1"/>
</dbReference>
<keyword evidence="1" id="KW-0521">NADP</keyword>
<dbReference type="Gene3D" id="3.90.180.10">
    <property type="entry name" value="Medium-chain alcohol dehydrogenases, catalytic domain"/>
    <property type="match status" value="1"/>
</dbReference>
<evidence type="ECO:0000313" key="3">
    <source>
        <dbReference type="EMBL" id="TMV04234.1"/>
    </source>
</evidence>
<sequence length="326" mass="33419">MKAIRVNAFGGPDQLVLFDVPDPVPGPGEVVIDVEAAGVNPADTYMLTGNYVFRPDLPYTPGGDCAGVVSATGPGVYGLNPGDRVFVSAGLSKIMSGAYAERALHRMEDVLPIPDGIGFAEAVCFGVPYVTAHLALFARGRAARGETVFIHGASGAVGTAAIQLAREAGLTVIGSAGSAAGLALVEAEGAQLAVDHGSPGYLDRVRDATEGRGPDLIVEMLADVNLAADMDLVAHSGRIVIVGCRGEISINPRVAMLKEIDIRGTAVWNASRDSVAVALSEILAGAANGKIRPVVGQRFGLKQAADAHRAVLQPGAKGKVVLCPKG</sequence>
<organism evidence="3 4">
    <name type="scientific">Ruegeria sediminis</name>
    <dbReference type="NCBI Taxonomy" id="2583820"/>
    <lineage>
        <taxon>Bacteria</taxon>
        <taxon>Pseudomonadati</taxon>
        <taxon>Pseudomonadota</taxon>
        <taxon>Alphaproteobacteria</taxon>
        <taxon>Rhodobacterales</taxon>
        <taxon>Roseobacteraceae</taxon>
        <taxon>Ruegeria</taxon>
    </lineage>
</organism>
<dbReference type="Gene3D" id="3.40.50.720">
    <property type="entry name" value="NAD(P)-binding Rossmann-like Domain"/>
    <property type="match status" value="1"/>
</dbReference>
<dbReference type="InterPro" id="IPR051603">
    <property type="entry name" value="Zinc-ADH_QOR/CCCR"/>
</dbReference>
<dbReference type="InterPro" id="IPR020843">
    <property type="entry name" value="ER"/>
</dbReference>
<dbReference type="PANTHER" id="PTHR44154">
    <property type="entry name" value="QUINONE OXIDOREDUCTASE"/>
    <property type="match status" value="1"/>
</dbReference>
<dbReference type="RefSeq" id="WP_138844984.1">
    <property type="nucleotide sequence ID" value="NZ_VCPD01000008.1"/>
</dbReference>
<dbReference type="InterPro" id="IPR013154">
    <property type="entry name" value="ADH-like_N"/>
</dbReference>
<dbReference type="SMART" id="SM00829">
    <property type="entry name" value="PKS_ER"/>
    <property type="match status" value="1"/>
</dbReference>
<name>A0ABY2WTS7_9RHOB</name>
<dbReference type="EMBL" id="VCPD01000008">
    <property type="protein sequence ID" value="TMV04234.1"/>
    <property type="molecule type" value="Genomic_DNA"/>
</dbReference>
<accession>A0ABY2WTS7</accession>
<protein>
    <submittedName>
        <fullName evidence="3">NADPH:quinone reductase</fullName>
    </submittedName>
</protein>